<gene>
    <name evidence="1" type="ORF">HF086_009040</name>
</gene>
<accession>A0A922SDH1</accession>
<dbReference type="EMBL" id="JACEFF010000642">
    <property type="protein sequence ID" value="KAH9633706.1"/>
    <property type="molecule type" value="Genomic_DNA"/>
</dbReference>
<dbReference type="AlphaFoldDB" id="A0A922SDH1"/>
<evidence type="ECO:0000313" key="2">
    <source>
        <dbReference type="Proteomes" id="UP000814243"/>
    </source>
</evidence>
<sequence>MTRDLKCDDFFPWFAMTTQGDMVGTGFQMVGKMTKPKKARNWFDDITNPKQGLSYANCVPILFNENYATDFE</sequence>
<reference evidence="1" key="1">
    <citation type="journal article" date="2021" name="G3 (Bethesda)">
        <title>Genome and transcriptome analysis of the beet armyworm Spodoptera exigua reveals targets for pest control. .</title>
        <authorList>
            <person name="Simon S."/>
            <person name="Breeschoten T."/>
            <person name="Jansen H.J."/>
            <person name="Dirks R.P."/>
            <person name="Schranz M.E."/>
            <person name="Ros V.I.D."/>
        </authorList>
    </citation>
    <scope>NUCLEOTIDE SEQUENCE</scope>
    <source>
        <strain evidence="1">TB_SE_WUR_2020</strain>
    </source>
</reference>
<evidence type="ECO:0000313" key="1">
    <source>
        <dbReference type="EMBL" id="KAH9633706.1"/>
    </source>
</evidence>
<organism evidence="1 2">
    <name type="scientific">Spodoptera exigua</name>
    <name type="common">Beet armyworm</name>
    <name type="synonym">Noctua fulgens</name>
    <dbReference type="NCBI Taxonomy" id="7107"/>
    <lineage>
        <taxon>Eukaryota</taxon>
        <taxon>Metazoa</taxon>
        <taxon>Ecdysozoa</taxon>
        <taxon>Arthropoda</taxon>
        <taxon>Hexapoda</taxon>
        <taxon>Insecta</taxon>
        <taxon>Pterygota</taxon>
        <taxon>Neoptera</taxon>
        <taxon>Endopterygota</taxon>
        <taxon>Lepidoptera</taxon>
        <taxon>Glossata</taxon>
        <taxon>Ditrysia</taxon>
        <taxon>Noctuoidea</taxon>
        <taxon>Noctuidae</taxon>
        <taxon>Amphipyrinae</taxon>
        <taxon>Spodoptera</taxon>
    </lineage>
</organism>
<dbReference type="Proteomes" id="UP000814243">
    <property type="component" value="Unassembled WGS sequence"/>
</dbReference>
<comment type="caution">
    <text evidence="1">The sequence shown here is derived from an EMBL/GenBank/DDBJ whole genome shotgun (WGS) entry which is preliminary data.</text>
</comment>
<protein>
    <submittedName>
        <fullName evidence="1">Uncharacterized protein</fullName>
    </submittedName>
</protein>
<name>A0A922SDH1_SPOEX</name>
<proteinExistence type="predicted"/>